<organism evidence="8 9">
    <name type="scientific">Magnusiomyces paraingens</name>
    <dbReference type="NCBI Taxonomy" id="2606893"/>
    <lineage>
        <taxon>Eukaryota</taxon>
        <taxon>Fungi</taxon>
        <taxon>Dikarya</taxon>
        <taxon>Ascomycota</taxon>
        <taxon>Saccharomycotina</taxon>
        <taxon>Dipodascomycetes</taxon>
        <taxon>Dipodascales</taxon>
        <taxon>Dipodascaceae</taxon>
        <taxon>Magnusiomyces</taxon>
    </lineage>
</organism>
<keyword evidence="3 6" id="KW-1133">Transmembrane helix</keyword>
<feature type="compositionally biased region" description="Low complexity" evidence="5">
    <location>
        <begin position="412"/>
        <end position="431"/>
    </location>
</feature>
<dbReference type="PANTHER" id="PTHR15549">
    <property type="entry name" value="PAIRED IMMUNOGLOBULIN-LIKE TYPE 2 RECEPTOR"/>
    <property type="match status" value="1"/>
</dbReference>
<evidence type="ECO:0000256" key="4">
    <source>
        <dbReference type="ARBA" id="ARBA00023136"/>
    </source>
</evidence>
<dbReference type="PANTHER" id="PTHR15549:SF27">
    <property type="entry name" value="CHITIN-BINDING TYPE-1 DOMAIN-CONTAINING PROTEIN"/>
    <property type="match status" value="1"/>
</dbReference>
<evidence type="ECO:0000256" key="5">
    <source>
        <dbReference type="SAM" id="MobiDB-lite"/>
    </source>
</evidence>
<evidence type="ECO:0000259" key="7">
    <source>
        <dbReference type="Pfam" id="PF09463"/>
    </source>
</evidence>
<dbReference type="EMBL" id="CABVLU010000003">
    <property type="protein sequence ID" value="VVT54611.1"/>
    <property type="molecule type" value="Genomic_DNA"/>
</dbReference>
<dbReference type="OrthoDB" id="4090474at2759"/>
<keyword evidence="4 6" id="KW-0472">Membrane</keyword>
<keyword evidence="2 6" id="KW-0812">Transmembrane</keyword>
<dbReference type="InterPro" id="IPR051694">
    <property type="entry name" value="Immunoregulatory_rcpt-like"/>
</dbReference>
<sequence>MPLALKNLFQRACVVCSDVPSCPTCSDDEICQMTTQSCDSCPTTYCAKVSTTSSSSSSSSSSTTTTTNTTSTSSSSDTGAIVGGAVGGVAAIAIVVALVWWFYVRPRRRNRHNAYLAANSSALGTEPVQAMEGGPLEYGAYAEDEMQEKEQNTKEQIPGDRTTTMSQFSISTASLDRSSTVIPIAYIPGVTTRVGLTAALTPIPGTPPSSVGTPDRSSIATANYRGSTAAMATATTVTAIPARPMLVDIGSGTSTTTTLTNVDQITGTPRSPGGISVTPVAPAGRALTGLGLQADLIPEEEYDDDDDDEYQVHQVRRVGPAATESVSSNSARTHTQGALSSSSDIIVQPIPASDSDSDDSSSDDSSESESDEDGGYEIHEVSTTTITSMAQRTRPGLVTGTPVGAPNLAAAAAAAAATTSSSSLRTSPTNSFVSYKSAREENSSSSSTRDYLPPRHLNPREDGPPLTSPFDDKFHI</sequence>
<gene>
    <name evidence="8" type="ORF">SAPINGB_P004162</name>
</gene>
<dbReference type="GO" id="GO:0071944">
    <property type="term" value="C:cell periphery"/>
    <property type="evidence" value="ECO:0007669"/>
    <property type="project" value="UniProtKB-ARBA"/>
</dbReference>
<comment type="subcellular location">
    <subcellularLocation>
        <location evidence="1">Membrane</location>
        <topology evidence="1">Single-pass membrane protein</topology>
    </subcellularLocation>
</comment>
<dbReference type="InterPro" id="IPR018571">
    <property type="entry name" value="Membrane_anchor_Opy2_N"/>
</dbReference>
<evidence type="ECO:0000256" key="2">
    <source>
        <dbReference type="ARBA" id="ARBA00022692"/>
    </source>
</evidence>
<dbReference type="GO" id="GO:0016020">
    <property type="term" value="C:membrane"/>
    <property type="evidence" value="ECO:0007669"/>
    <property type="project" value="UniProtKB-SubCell"/>
</dbReference>
<evidence type="ECO:0000256" key="3">
    <source>
        <dbReference type="ARBA" id="ARBA00022989"/>
    </source>
</evidence>
<feature type="compositionally biased region" description="Acidic residues" evidence="5">
    <location>
        <begin position="355"/>
        <end position="375"/>
    </location>
</feature>
<reference evidence="8 9" key="1">
    <citation type="submission" date="2019-09" db="EMBL/GenBank/DDBJ databases">
        <authorList>
            <person name="Brejova B."/>
        </authorList>
    </citation>
    <scope>NUCLEOTIDE SEQUENCE [LARGE SCALE GENOMIC DNA]</scope>
</reference>
<evidence type="ECO:0000313" key="8">
    <source>
        <dbReference type="EMBL" id="VVT54611.1"/>
    </source>
</evidence>
<feature type="region of interest" description="Disordered" evidence="5">
    <location>
        <begin position="251"/>
        <end position="280"/>
    </location>
</feature>
<proteinExistence type="predicted"/>
<evidence type="ECO:0000256" key="6">
    <source>
        <dbReference type="SAM" id="Phobius"/>
    </source>
</evidence>
<protein>
    <recommendedName>
        <fullName evidence="7">Membrane anchor Opy2 N-terminal domain-containing protein</fullName>
    </recommendedName>
</protein>
<feature type="domain" description="Membrane anchor Opy2 N-terminal" evidence="7">
    <location>
        <begin position="13"/>
        <end position="46"/>
    </location>
</feature>
<feature type="transmembrane region" description="Helical" evidence="6">
    <location>
        <begin position="80"/>
        <end position="103"/>
    </location>
</feature>
<dbReference type="Pfam" id="PF09463">
    <property type="entry name" value="Opy2"/>
    <property type="match status" value="1"/>
</dbReference>
<evidence type="ECO:0000313" key="9">
    <source>
        <dbReference type="Proteomes" id="UP000398389"/>
    </source>
</evidence>
<feature type="compositionally biased region" description="Low complexity" evidence="5">
    <location>
        <begin position="251"/>
        <end position="260"/>
    </location>
</feature>
<dbReference type="AlphaFoldDB" id="A0A5E8BU28"/>
<dbReference type="Proteomes" id="UP000398389">
    <property type="component" value="Unassembled WGS sequence"/>
</dbReference>
<accession>A0A5E8BU28</accession>
<feature type="compositionally biased region" description="Polar residues" evidence="5">
    <location>
        <begin position="324"/>
        <end position="345"/>
    </location>
</feature>
<dbReference type="GeneID" id="43582977"/>
<feature type="region of interest" description="Disordered" evidence="5">
    <location>
        <begin position="319"/>
        <end position="377"/>
    </location>
</feature>
<name>A0A5E8BU28_9ASCO</name>
<evidence type="ECO:0000256" key="1">
    <source>
        <dbReference type="ARBA" id="ARBA00004167"/>
    </source>
</evidence>
<dbReference type="RefSeq" id="XP_031854768.1">
    <property type="nucleotide sequence ID" value="XM_031998877.1"/>
</dbReference>
<feature type="region of interest" description="Disordered" evidence="5">
    <location>
        <begin position="50"/>
        <end position="78"/>
    </location>
</feature>
<keyword evidence="9" id="KW-1185">Reference proteome</keyword>
<feature type="region of interest" description="Disordered" evidence="5">
    <location>
        <begin position="412"/>
        <end position="476"/>
    </location>
</feature>